<evidence type="ECO:0000256" key="3">
    <source>
        <dbReference type="ARBA" id="ARBA00023159"/>
    </source>
</evidence>
<dbReference type="Proteomes" id="UP000536835">
    <property type="component" value="Unassembled WGS sequence"/>
</dbReference>
<dbReference type="InterPro" id="IPR009057">
    <property type="entry name" value="Homeodomain-like_sf"/>
</dbReference>
<dbReference type="SMART" id="SM00342">
    <property type="entry name" value="HTH_ARAC"/>
    <property type="match status" value="1"/>
</dbReference>
<organism evidence="6 7">
    <name type="scientific">Parvularcula mediterranea</name>
    <dbReference type="NCBI Taxonomy" id="2732508"/>
    <lineage>
        <taxon>Bacteria</taxon>
        <taxon>Pseudomonadati</taxon>
        <taxon>Pseudomonadota</taxon>
        <taxon>Alphaproteobacteria</taxon>
        <taxon>Parvularculales</taxon>
        <taxon>Parvularculaceae</taxon>
        <taxon>Parvularcula</taxon>
    </lineage>
</organism>
<dbReference type="PRINTS" id="PR00032">
    <property type="entry name" value="HTHARAC"/>
</dbReference>
<proteinExistence type="predicted"/>
<dbReference type="InterPro" id="IPR037923">
    <property type="entry name" value="HTH-like"/>
</dbReference>
<dbReference type="GO" id="GO:0003700">
    <property type="term" value="F:DNA-binding transcription factor activity"/>
    <property type="evidence" value="ECO:0007669"/>
    <property type="project" value="InterPro"/>
</dbReference>
<dbReference type="AlphaFoldDB" id="A0A7Y3RLF0"/>
<dbReference type="Pfam" id="PF02311">
    <property type="entry name" value="AraC_binding"/>
    <property type="match status" value="1"/>
</dbReference>
<name>A0A7Y3RLF0_9PROT</name>
<dbReference type="InterPro" id="IPR050204">
    <property type="entry name" value="AraC_XylS_family_regulators"/>
</dbReference>
<dbReference type="InterPro" id="IPR020449">
    <property type="entry name" value="Tscrpt_reg_AraC-type_HTH"/>
</dbReference>
<keyword evidence="7" id="KW-1185">Reference proteome</keyword>
<evidence type="ECO:0000256" key="1">
    <source>
        <dbReference type="ARBA" id="ARBA00023015"/>
    </source>
</evidence>
<comment type="caution">
    <text evidence="6">The sequence shown here is derived from an EMBL/GenBank/DDBJ whole genome shotgun (WGS) entry which is preliminary data.</text>
</comment>
<dbReference type="InterPro" id="IPR014710">
    <property type="entry name" value="RmlC-like_jellyroll"/>
</dbReference>
<dbReference type="InterPro" id="IPR018060">
    <property type="entry name" value="HTH_AraC"/>
</dbReference>
<dbReference type="InterPro" id="IPR003313">
    <property type="entry name" value="AraC-bd"/>
</dbReference>
<keyword evidence="1" id="KW-0805">Transcription regulation</keyword>
<evidence type="ECO:0000256" key="2">
    <source>
        <dbReference type="ARBA" id="ARBA00023125"/>
    </source>
</evidence>
<keyword evidence="2" id="KW-0238">DNA-binding</keyword>
<dbReference type="Pfam" id="PF12833">
    <property type="entry name" value="HTH_18"/>
    <property type="match status" value="1"/>
</dbReference>
<evidence type="ECO:0000313" key="6">
    <source>
        <dbReference type="EMBL" id="NNU16233.1"/>
    </source>
</evidence>
<dbReference type="SUPFAM" id="SSF46689">
    <property type="entry name" value="Homeodomain-like"/>
    <property type="match status" value="2"/>
</dbReference>
<dbReference type="Gene3D" id="2.60.120.10">
    <property type="entry name" value="Jelly Rolls"/>
    <property type="match status" value="1"/>
</dbReference>
<keyword evidence="3" id="KW-0010">Activator</keyword>
<sequence>MSSKPTLCEPVALDPAIALRAETVSDAHGPAEERLFPHFHDAHEFIFFEQAKGTLHTLGGDYPISSGCIVYVPSMRFHDFSLEAGPRDWTVLHADAGLVAELLRKDGIAPPDDAFVLQAQGTERERFRTLIAWTAEALEGRCHSALPPRLFATLLAALMTSDDVHSTVPVQRETFRSRLRPALELVADTAHRTVSVEEAAARCHLSRHYFSRSFKQAFGSGFAEYERHYRLRRAALRISSSAQPISDIAYEHGFRSPSHFTASFHKRFGVTPSGFRASHEAPTSAEAFY</sequence>
<evidence type="ECO:0000259" key="5">
    <source>
        <dbReference type="PROSITE" id="PS01124"/>
    </source>
</evidence>
<dbReference type="GO" id="GO:0043565">
    <property type="term" value="F:sequence-specific DNA binding"/>
    <property type="evidence" value="ECO:0007669"/>
    <property type="project" value="InterPro"/>
</dbReference>
<dbReference type="RefSeq" id="WP_173198299.1">
    <property type="nucleotide sequence ID" value="NZ_JABFCX010000002.1"/>
</dbReference>
<dbReference type="Gene3D" id="1.10.10.60">
    <property type="entry name" value="Homeodomain-like"/>
    <property type="match status" value="2"/>
</dbReference>
<dbReference type="PROSITE" id="PS01124">
    <property type="entry name" value="HTH_ARAC_FAMILY_2"/>
    <property type="match status" value="1"/>
</dbReference>
<protein>
    <submittedName>
        <fullName evidence="6">Helix-turn-helix transcriptional regulator</fullName>
    </submittedName>
</protein>
<accession>A0A7Y3RLF0</accession>
<gene>
    <name evidence="6" type="ORF">HK107_07860</name>
</gene>
<dbReference type="SUPFAM" id="SSF51215">
    <property type="entry name" value="Regulatory protein AraC"/>
    <property type="match status" value="1"/>
</dbReference>
<evidence type="ECO:0000256" key="4">
    <source>
        <dbReference type="ARBA" id="ARBA00023163"/>
    </source>
</evidence>
<feature type="domain" description="HTH araC/xylS-type" evidence="5">
    <location>
        <begin position="180"/>
        <end position="278"/>
    </location>
</feature>
<dbReference type="EMBL" id="JABFCX010000002">
    <property type="protein sequence ID" value="NNU16233.1"/>
    <property type="molecule type" value="Genomic_DNA"/>
</dbReference>
<keyword evidence="4" id="KW-0804">Transcription</keyword>
<dbReference type="PANTHER" id="PTHR46796">
    <property type="entry name" value="HTH-TYPE TRANSCRIPTIONAL ACTIVATOR RHAS-RELATED"/>
    <property type="match status" value="1"/>
</dbReference>
<reference evidence="6 7" key="1">
    <citation type="submission" date="2020-05" db="EMBL/GenBank/DDBJ databases">
        <title>Parvularcula mediterraneae sp. nov., isolated from polypropylene straw from shallow seawater of the seashore of Laganas in Zakynthos island, Greece.</title>
        <authorList>
            <person name="Szabo I."/>
            <person name="Al-Omari J."/>
            <person name="Rado J."/>
            <person name="Szerdahelyi G.S."/>
        </authorList>
    </citation>
    <scope>NUCLEOTIDE SEQUENCE [LARGE SCALE GENOMIC DNA]</scope>
    <source>
        <strain evidence="6 7">ZS-1/3</strain>
    </source>
</reference>
<evidence type="ECO:0000313" key="7">
    <source>
        <dbReference type="Proteomes" id="UP000536835"/>
    </source>
</evidence>